<dbReference type="EMBL" id="JACCBU010000001">
    <property type="protein sequence ID" value="NYE70198.1"/>
    <property type="molecule type" value="Genomic_DNA"/>
</dbReference>
<dbReference type="RefSeq" id="WP_179749485.1">
    <property type="nucleotide sequence ID" value="NZ_JACCBU010000001.1"/>
</dbReference>
<organism evidence="2 3">
    <name type="scientific">Microlunatus parietis</name>
    <dbReference type="NCBI Taxonomy" id="682979"/>
    <lineage>
        <taxon>Bacteria</taxon>
        <taxon>Bacillati</taxon>
        <taxon>Actinomycetota</taxon>
        <taxon>Actinomycetes</taxon>
        <taxon>Propionibacteriales</taxon>
        <taxon>Propionibacteriaceae</taxon>
        <taxon>Microlunatus</taxon>
    </lineage>
</organism>
<dbReference type="AlphaFoldDB" id="A0A7Y9LAW2"/>
<evidence type="ECO:0000313" key="2">
    <source>
        <dbReference type="EMBL" id="NYE70198.1"/>
    </source>
</evidence>
<reference evidence="2 3" key="1">
    <citation type="submission" date="2020-07" db="EMBL/GenBank/DDBJ databases">
        <title>Sequencing the genomes of 1000 actinobacteria strains.</title>
        <authorList>
            <person name="Klenk H.-P."/>
        </authorList>
    </citation>
    <scope>NUCLEOTIDE SEQUENCE [LARGE SCALE GENOMIC DNA]</scope>
    <source>
        <strain evidence="2 3">DSM 22083</strain>
    </source>
</reference>
<name>A0A7Y9LAW2_9ACTN</name>
<evidence type="ECO:0000256" key="1">
    <source>
        <dbReference type="SAM" id="MobiDB-lite"/>
    </source>
</evidence>
<sequence length="152" mass="17082">MAGDREKELPSAEHQAPPGVDDRTVEAVGKITEALETCERARGHLYAFHQLTGSADIKLGEALSSLREAGHTELADRIETELLGRNVLPGRWTFQIVEEYDDDYWSLFRAFEREARDQLLGGRRHVFEARMKQDERTIGLPGHEATPDEGAP</sequence>
<gene>
    <name evidence="2" type="ORF">BKA15_001527</name>
</gene>
<comment type="caution">
    <text evidence="2">The sequence shown here is derived from an EMBL/GenBank/DDBJ whole genome shotgun (WGS) entry which is preliminary data.</text>
</comment>
<evidence type="ECO:0000313" key="3">
    <source>
        <dbReference type="Proteomes" id="UP000569914"/>
    </source>
</evidence>
<protein>
    <submittedName>
        <fullName evidence="2">Uncharacterized protein</fullName>
    </submittedName>
</protein>
<proteinExistence type="predicted"/>
<feature type="region of interest" description="Disordered" evidence="1">
    <location>
        <begin position="1"/>
        <end position="22"/>
    </location>
</feature>
<keyword evidence="3" id="KW-1185">Reference proteome</keyword>
<accession>A0A7Y9LAW2</accession>
<feature type="compositionally biased region" description="Basic and acidic residues" evidence="1">
    <location>
        <begin position="1"/>
        <end position="11"/>
    </location>
</feature>
<dbReference type="Proteomes" id="UP000569914">
    <property type="component" value="Unassembled WGS sequence"/>
</dbReference>